<proteinExistence type="predicted"/>
<feature type="region of interest" description="Disordered" evidence="3">
    <location>
        <begin position="224"/>
        <end position="245"/>
    </location>
</feature>
<evidence type="ECO:0000259" key="4">
    <source>
        <dbReference type="PROSITE" id="PS50103"/>
    </source>
</evidence>
<dbReference type="EMBL" id="CM004398">
    <property type="protein sequence ID" value="OAY35166.1"/>
    <property type="molecule type" value="Genomic_DNA"/>
</dbReference>
<evidence type="ECO:0000256" key="3">
    <source>
        <dbReference type="SAM" id="MobiDB-lite"/>
    </source>
</evidence>
<dbReference type="Gramene" id="Manes.12G077600.5.v8.1">
    <property type="protein sequence ID" value="Manes.12G077600.5.v8.1.CDS"/>
    <property type="gene ID" value="Manes.12G077600.v8.1"/>
</dbReference>
<protein>
    <recommendedName>
        <fullName evidence="4">C3H1-type domain-containing protein</fullName>
    </recommendedName>
</protein>
<dbReference type="PROSITE" id="PS50103">
    <property type="entry name" value="ZF_C3H1"/>
    <property type="match status" value="1"/>
</dbReference>
<dbReference type="PANTHER" id="PTHR38160:SF1">
    <property type="entry name" value="ZINC FINGER CCCH DOMAIN-CONTAINING PROTEIN 40"/>
    <property type="match status" value="1"/>
</dbReference>
<evidence type="ECO:0000256" key="1">
    <source>
        <dbReference type="PROSITE-ProRule" id="PRU00723"/>
    </source>
</evidence>
<dbReference type="GO" id="GO:0008270">
    <property type="term" value="F:zinc ion binding"/>
    <property type="evidence" value="ECO:0007669"/>
    <property type="project" value="UniProtKB-KW"/>
</dbReference>
<dbReference type="InterPro" id="IPR045868">
    <property type="entry name" value="Znf_C3H13/40"/>
</dbReference>
<accession>A0A2C9UUJ4</accession>
<gene>
    <name evidence="5" type="ORF">MANES_12G077600v8</name>
</gene>
<feature type="coiled-coil region" evidence="2">
    <location>
        <begin position="142"/>
        <end position="187"/>
    </location>
</feature>
<feature type="region of interest" description="Disordered" evidence="3">
    <location>
        <begin position="43"/>
        <end position="109"/>
    </location>
</feature>
<dbReference type="PANTHER" id="PTHR38160">
    <property type="entry name" value="ZINC FINGER CCCH DOMAIN-CONTAINING PROTEIN 40"/>
    <property type="match status" value="1"/>
</dbReference>
<reference evidence="6" key="1">
    <citation type="journal article" date="2016" name="Nat. Biotechnol.">
        <title>Sequencing wild and cultivated cassava and related species reveals extensive interspecific hybridization and genetic diversity.</title>
        <authorList>
            <person name="Bredeson J.V."/>
            <person name="Lyons J.B."/>
            <person name="Prochnik S.E."/>
            <person name="Wu G.A."/>
            <person name="Ha C.M."/>
            <person name="Edsinger-Gonzales E."/>
            <person name="Grimwood J."/>
            <person name="Schmutz J."/>
            <person name="Rabbi I.Y."/>
            <person name="Egesi C."/>
            <person name="Nauluvula P."/>
            <person name="Lebot V."/>
            <person name="Ndunguru J."/>
            <person name="Mkamilo G."/>
            <person name="Bart R.S."/>
            <person name="Setter T.L."/>
            <person name="Gleadow R.M."/>
            <person name="Kulakow P."/>
            <person name="Ferguson M.E."/>
            <person name="Rounsley S."/>
            <person name="Rokhsar D.S."/>
        </authorList>
    </citation>
    <scope>NUCLEOTIDE SEQUENCE [LARGE SCALE GENOMIC DNA]</scope>
    <source>
        <strain evidence="6">cv. AM560-2</strain>
    </source>
</reference>
<keyword evidence="6" id="KW-1185">Reference proteome</keyword>
<evidence type="ECO:0000313" key="5">
    <source>
        <dbReference type="EMBL" id="OAY35166.1"/>
    </source>
</evidence>
<organism evidence="5 6">
    <name type="scientific">Manihot esculenta</name>
    <name type="common">Cassava</name>
    <name type="synonym">Jatropha manihot</name>
    <dbReference type="NCBI Taxonomy" id="3983"/>
    <lineage>
        <taxon>Eukaryota</taxon>
        <taxon>Viridiplantae</taxon>
        <taxon>Streptophyta</taxon>
        <taxon>Embryophyta</taxon>
        <taxon>Tracheophyta</taxon>
        <taxon>Spermatophyta</taxon>
        <taxon>Magnoliopsida</taxon>
        <taxon>eudicotyledons</taxon>
        <taxon>Gunneridae</taxon>
        <taxon>Pentapetalae</taxon>
        <taxon>rosids</taxon>
        <taxon>fabids</taxon>
        <taxon>Malpighiales</taxon>
        <taxon>Euphorbiaceae</taxon>
        <taxon>Crotonoideae</taxon>
        <taxon>Manihoteae</taxon>
        <taxon>Manihot</taxon>
    </lineage>
</organism>
<dbReference type="InterPro" id="IPR000571">
    <property type="entry name" value="Znf_CCCH"/>
</dbReference>
<feature type="compositionally biased region" description="Polar residues" evidence="3">
    <location>
        <begin position="69"/>
        <end position="85"/>
    </location>
</feature>
<comment type="caution">
    <text evidence="5">The sequence shown here is derived from an EMBL/GenBank/DDBJ whole genome shotgun (WGS) entry which is preliminary data.</text>
</comment>
<dbReference type="OrthoDB" id="665283at2759"/>
<keyword evidence="1" id="KW-0863">Zinc-finger</keyword>
<feature type="domain" description="C3H1-type" evidence="4">
    <location>
        <begin position="6"/>
        <end position="32"/>
    </location>
</feature>
<dbReference type="Proteomes" id="UP000091857">
    <property type="component" value="Chromosome 12"/>
</dbReference>
<feature type="compositionally biased region" description="Basic and acidic residues" evidence="3">
    <location>
        <begin position="48"/>
        <end position="60"/>
    </location>
</feature>
<name>A0A2C9UUJ4_MANES</name>
<dbReference type="OMA" id="EAYNNHS"/>
<keyword evidence="1" id="KW-0479">Metal-binding</keyword>
<keyword evidence="2" id="KW-0175">Coiled coil</keyword>
<dbReference type="STRING" id="3983.A0A2C9UUJ4"/>
<keyword evidence="1" id="KW-0862">Zinc</keyword>
<feature type="zinc finger region" description="C3H1-type" evidence="1">
    <location>
        <begin position="6"/>
        <end position="32"/>
    </location>
</feature>
<evidence type="ECO:0000256" key="2">
    <source>
        <dbReference type="SAM" id="Coils"/>
    </source>
</evidence>
<sequence length="448" mass="50233">MVERKLFKTKLCVLYQRGHCSRQNCSFAHGSVELRQFLGSYNGKRDRRGGDLRDKLDKRLSPHRRISPGRNTRSQHTFHGASSSRSLEKSRDRKRRKKQHFDGQSDLSGSLKSLDGAKDWDKIRKSTSTDSVIVLKKQLIEVQSEIDMLDQQKSHLKTLEEEKVEEAEILTSRILELDSQLSKEKEEYRRTISKIKKFVKTHKRYVRAQEDLKRSQIRLQRLGDHLGSDTATGGNEEDSSINIVSDGDAPGYHAVCPQNEVQNNYSPGKKVLFVKHDTAEELAKCGNLTNGGVYHTGPTRLRKRSQFNAHAMQSAINKEVEMLDSGDYGHQPTTNESKQKRGKSISASIQSADKPKGSGLGLPAPSTSMAAHAIDELVEIEAEENIEVVETASGKIDKGASTCGVRRLPFLLPPPLPVPRNTYSQHKGKDENVDVEGLEEEMVEVDIV</sequence>
<dbReference type="AlphaFoldDB" id="A0A2C9UUJ4"/>
<dbReference type="Gene3D" id="4.10.1000.10">
    <property type="entry name" value="Zinc finger, CCCH-type"/>
    <property type="match status" value="1"/>
</dbReference>
<evidence type="ECO:0000313" key="6">
    <source>
        <dbReference type="Proteomes" id="UP000091857"/>
    </source>
</evidence>
<feature type="region of interest" description="Disordered" evidence="3">
    <location>
        <begin position="324"/>
        <end position="362"/>
    </location>
</feature>